<evidence type="ECO:0000313" key="5">
    <source>
        <dbReference type="Proteomes" id="UP000578352"/>
    </source>
</evidence>
<evidence type="ECO:0000256" key="1">
    <source>
        <dbReference type="SAM" id="Phobius"/>
    </source>
</evidence>
<evidence type="ECO:0000313" key="4">
    <source>
        <dbReference type="EMBL" id="NYJ24759.1"/>
    </source>
</evidence>
<dbReference type="PROSITE" id="PS51318">
    <property type="entry name" value="TAT"/>
    <property type="match status" value="1"/>
</dbReference>
<comment type="caution">
    <text evidence="4">The sequence shown here is derived from an EMBL/GenBank/DDBJ whole genome shotgun (WGS) entry which is preliminary data.</text>
</comment>
<keyword evidence="1" id="KW-0812">Transmembrane</keyword>
<gene>
    <name evidence="4" type="ORF">HNR13_003046</name>
</gene>
<keyword evidence="1" id="KW-0472">Membrane</keyword>
<keyword evidence="1" id="KW-1133">Transmembrane helix</keyword>
<proteinExistence type="predicted"/>
<keyword evidence="2" id="KW-0732">Signal</keyword>
<dbReference type="InterPro" id="IPR007621">
    <property type="entry name" value="TPM_dom"/>
</dbReference>
<dbReference type="RefSeq" id="WP_179607104.1">
    <property type="nucleotide sequence ID" value="NZ_BAABEH010000001.1"/>
</dbReference>
<dbReference type="Pfam" id="PF04536">
    <property type="entry name" value="TPM_phosphatase"/>
    <property type="match status" value="1"/>
</dbReference>
<feature type="signal peptide" evidence="2">
    <location>
        <begin position="1"/>
        <end position="33"/>
    </location>
</feature>
<evidence type="ECO:0000256" key="2">
    <source>
        <dbReference type="SAM" id="SignalP"/>
    </source>
</evidence>
<dbReference type="EMBL" id="JACCFL010000001">
    <property type="protein sequence ID" value="NYJ24759.1"/>
    <property type="molecule type" value="Genomic_DNA"/>
</dbReference>
<dbReference type="InterPro" id="IPR006311">
    <property type="entry name" value="TAT_signal"/>
</dbReference>
<evidence type="ECO:0000259" key="3">
    <source>
        <dbReference type="Pfam" id="PF04536"/>
    </source>
</evidence>
<feature type="chain" id="PRO_5038866036" evidence="2">
    <location>
        <begin position="34"/>
        <end position="215"/>
    </location>
</feature>
<feature type="transmembrane region" description="Helical" evidence="1">
    <location>
        <begin position="177"/>
        <end position="198"/>
    </location>
</feature>
<feature type="domain" description="TPM" evidence="3">
    <location>
        <begin position="50"/>
        <end position="168"/>
    </location>
</feature>
<name>A0A853CWX5_9MICO</name>
<reference evidence="4 5" key="1">
    <citation type="submission" date="2020-07" db="EMBL/GenBank/DDBJ databases">
        <title>Sequencing the genomes of 1000 actinobacteria strains.</title>
        <authorList>
            <person name="Klenk H.-P."/>
        </authorList>
    </citation>
    <scope>NUCLEOTIDE SEQUENCE [LARGE SCALE GENOMIC DNA]</scope>
    <source>
        <strain evidence="4 5">DSM 15165</strain>
    </source>
</reference>
<protein>
    <submittedName>
        <fullName evidence="4">Putative membrane protein YgcG</fullName>
    </submittedName>
</protein>
<dbReference type="AlphaFoldDB" id="A0A853CWX5"/>
<organism evidence="4 5">
    <name type="scientific">Leifsonia shinshuensis</name>
    <dbReference type="NCBI Taxonomy" id="150026"/>
    <lineage>
        <taxon>Bacteria</taxon>
        <taxon>Bacillati</taxon>
        <taxon>Actinomycetota</taxon>
        <taxon>Actinomycetes</taxon>
        <taxon>Micrococcales</taxon>
        <taxon>Microbacteriaceae</taxon>
        <taxon>Leifsonia</taxon>
    </lineage>
</organism>
<accession>A0A853CWX5</accession>
<sequence>MPVHPSLIGRRALIALLLALGVAAAPLALPASAARAARAQDPVDFGSGHVVDQASVLSDADVDTIEAASSALYKDHGIRLYVAYVDHFTNPADAEDWANETAARNDFGPTDYLLAVATDGQGYYLSGDSSGPVSDRELTSIEQTRIEPKLSTQDWTPAAVAAAQGLGAAVGASGGAVIFWVVLAVVLVIGALVLLLVLRRRRGAKQNADERKTAP</sequence>
<dbReference type="Proteomes" id="UP000578352">
    <property type="component" value="Unassembled WGS sequence"/>
</dbReference>
<dbReference type="Gene3D" id="3.10.310.50">
    <property type="match status" value="1"/>
</dbReference>